<dbReference type="SUPFAM" id="SSF52540">
    <property type="entry name" value="P-loop containing nucleoside triphosphate hydrolases"/>
    <property type="match status" value="1"/>
</dbReference>
<reference evidence="1 2" key="1">
    <citation type="journal article" date="2016" name="Nat. Commun.">
        <title>Thousands of microbial genomes shed light on interconnected biogeochemical processes in an aquifer system.</title>
        <authorList>
            <person name="Anantharaman K."/>
            <person name="Brown C.T."/>
            <person name="Hug L.A."/>
            <person name="Sharon I."/>
            <person name="Castelle C.J."/>
            <person name="Probst A.J."/>
            <person name="Thomas B.C."/>
            <person name="Singh A."/>
            <person name="Wilkins M.J."/>
            <person name="Karaoz U."/>
            <person name="Brodie E.L."/>
            <person name="Williams K.H."/>
            <person name="Hubbard S.S."/>
            <person name="Banfield J.F."/>
        </authorList>
    </citation>
    <scope>NUCLEOTIDE SEQUENCE [LARGE SCALE GENOMIC DNA]</scope>
</reference>
<gene>
    <name evidence="1" type="ORF">A2989_04215</name>
</gene>
<evidence type="ECO:0000313" key="1">
    <source>
        <dbReference type="EMBL" id="OGD03878.1"/>
    </source>
</evidence>
<comment type="caution">
    <text evidence="1">The sequence shown here is derived from an EMBL/GenBank/DDBJ whole genome shotgun (WGS) entry which is preliminary data.</text>
</comment>
<protein>
    <submittedName>
        <fullName evidence="1">Uncharacterized protein</fullName>
    </submittedName>
</protein>
<evidence type="ECO:0000313" key="2">
    <source>
        <dbReference type="Proteomes" id="UP000177080"/>
    </source>
</evidence>
<dbReference type="Proteomes" id="UP000177080">
    <property type="component" value="Unassembled WGS sequence"/>
</dbReference>
<proteinExistence type="predicted"/>
<dbReference type="AlphaFoldDB" id="A0A1F4ZCH8"/>
<dbReference type="EMBL" id="MEXN01000004">
    <property type="protein sequence ID" value="OGD03878.1"/>
    <property type="molecule type" value="Genomic_DNA"/>
</dbReference>
<dbReference type="Gene3D" id="3.40.50.300">
    <property type="entry name" value="P-loop containing nucleotide triphosphate hydrolases"/>
    <property type="match status" value="1"/>
</dbReference>
<name>A0A1F4ZCH8_9BACT</name>
<dbReference type="InterPro" id="IPR027417">
    <property type="entry name" value="P-loop_NTPase"/>
</dbReference>
<dbReference type="STRING" id="1797259.A2989_04215"/>
<organism evidence="1 2">
    <name type="scientific">Candidatus Amesbacteria bacterium RIFCSPLOWO2_01_FULL_48_25</name>
    <dbReference type="NCBI Taxonomy" id="1797259"/>
    <lineage>
        <taxon>Bacteria</taxon>
        <taxon>Candidatus Amesiibacteriota</taxon>
    </lineage>
</organism>
<accession>A0A1F4ZCH8</accession>
<sequence length="196" mass="22721">MSVERTPVTVFLEGSSRSGKTTLLKAIEAPDTAIIYKNWPSDLKDPPIEFFLERDEDKLHRAKAAPQQLKLVDRGYLSTLTFYSVLEEQVGISAQPVYRWVVNEMGRKLYHPDHYIFVDVPPEVTRKKYKSHGGLVYENNMWIKFPERISFWYNRLLAAYEPATSVYRIDGSRDLNLVMEEFNDLLSTIRNGSPET</sequence>